<proteinExistence type="inferred from homology"/>
<evidence type="ECO:0000256" key="3">
    <source>
        <dbReference type="ARBA" id="ARBA00022679"/>
    </source>
</evidence>
<keyword evidence="5" id="KW-0680">Restriction system</keyword>
<dbReference type="PROSITE" id="PS51679">
    <property type="entry name" value="SAM_MT_C5"/>
    <property type="match status" value="1"/>
</dbReference>
<evidence type="ECO:0000313" key="8">
    <source>
        <dbReference type="EMBL" id="MFC5849232.1"/>
    </source>
</evidence>
<dbReference type="SUPFAM" id="SSF53335">
    <property type="entry name" value="S-adenosyl-L-methionine-dependent methyltransferases"/>
    <property type="match status" value="1"/>
</dbReference>
<accession>A0ABW1DKH7</accession>
<dbReference type="PANTHER" id="PTHR10629">
    <property type="entry name" value="CYTOSINE-SPECIFIC METHYLTRANSFERASE"/>
    <property type="match status" value="1"/>
</dbReference>
<dbReference type="Proteomes" id="UP001595979">
    <property type="component" value="Unassembled WGS sequence"/>
</dbReference>
<keyword evidence="9" id="KW-1185">Reference proteome</keyword>
<protein>
    <recommendedName>
        <fullName evidence="1">DNA (cytosine-5-)-methyltransferase</fullName>
        <ecNumber evidence="1">2.1.1.37</ecNumber>
    </recommendedName>
</protein>
<dbReference type="PANTHER" id="PTHR10629:SF52">
    <property type="entry name" value="DNA (CYTOSINE-5)-METHYLTRANSFERASE 1"/>
    <property type="match status" value="1"/>
</dbReference>
<name>A0ABW1DKH7_9DEIO</name>
<evidence type="ECO:0000256" key="6">
    <source>
        <dbReference type="PROSITE-ProRule" id="PRU01016"/>
    </source>
</evidence>
<reference evidence="9" key="1">
    <citation type="journal article" date="2019" name="Int. J. Syst. Evol. Microbiol.">
        <title>The Global Catalogue of Microorganisms (GCM) 10K type strain sequencing project: providing services to taxonomists for standard genome sequencing and annotation.</title>
        <authorList>
            <consortium name="The Broad Institute Genomics Platform"/>
            <consortium name="The Broad Institute Genome Sequencing Center for Infectious Disease"/>
            <person name="Wu L."/>
            <person name="Ma J."/>
        </authorList>
    </citation>
    <scope>NUCLEOTIDE SEQUENCE [LARGE SCALE GENOMIC DNA]</scope>
    <source>
        <strain evidence="9">CGMCC 1.15053</strain>
    </source>
</reference>
<gene>
    <name evidence="8" type="ORF">ACFPQ6_13020</name>
</gene>
<evidence type="ECO:0000313" key="9">
    <source>
        <dbReference type="Proteomes" id="UP001595979"/>
    </source>
</evidence>
<keyword evidence="4 6" id="KW-0949">S-adenosyl-L-methionine</keyword>
<evidence type="ECO:0000256" key="5">
    <source>
        <dbReference type="ARBA" id="ARBA00022747"/>
    </source>
</evidence>
<evidence type="ECO:0000256" key="7">
    <source>
        <dbReference type="SAM" id="MobiDB-lite"/>
    </source>
</evidence>
<dbReference type="InterPro" id="IPR031303">
    <property type="entry name" value="C5_meth_CS"/>
</dbReference>
<dbReference type="Gene3D" id="3.40.50.150">
    <property type="entry name" value="Vaccinia Virus protein VP39"/>
    <property type="match status" value="2"/>
</dbReference>
<dbReference type="PROSITE" id="PS00095">
    <property type="entry name" value="C5_MTASE_2"/>
    <property type="match status" value="1"/>
</dbReference>
<dbReference type="RefSeq" id="WP_380050157.1">
    <property type="nucleotide sequence ID" value="NZ_JBHSOH010000016.1"/>
</dbReference>
<feature type="active site" evidence="6">
    <location>
        <position position="393"/>
    </location>
</feature>
<evidence type="ECO:0000256" key="4">
    <source>
        <dbReference type="ARBA" id="ARBA00022691"/>
    </source>
</evidence>
<dbReference type="EC" id="2.1.1.37" evidence="1"/>
<dbReference type="InterPro" id="IPR050390">
    <property type="entry name" value="C5-Methyltransferase"/>
</dbReference>
<comment type="similarity">
    <text evidence="6">Belongs to the class I-like SAM-binding methyltransferase superfamily. C5-methyltransferase family.</text>
</comment>
<evidence type="ECO:0000256" key="1">
    <source>
        <dbReference type="ARBA" id="ARBA00011975"/>
    </source>
</evidence>
<dbReference type="Gene3D" id="3.90.120.10">
    <property type="entry name" value="DNA Methylase, subunit A, domain 2"/>
    <property type="match status" value="1"/>
</dbReference>
<dbReference type="GO" id="GO:0032259">
    <property type="term" value="P:methylation"/>
    <property type="evidence" value="ECO:0007669"/>
    <property type="project" value="UniProtKB-KW"/>
</dbReference>
<dbReference type="InterPro" id="IPR001525">
    <property type="entry name" value="C5_MeTfrase"/>
</dbReference>
<evidence type="ECO:0000256" key="2">
    <source>
        <dbReference type="ARBA" id="ARBA00022603"/>
    </source>
</evidence>
<dbReference type="GO" id="GO:0008168">
    <property type="term" value="F:methyltransferase activity"/>
    <property type="evidence" value="ECO:0007669"/>
    <property type="project" value="UniProtKB-KW"/>
</dbReference>
<comment type="caution">
    <text evidence="8">The sequence shown here is derived from an EMBL/GenBank/DDBJ whole genome shotgun (WGS) entry which is preliminary data.</text>
</comment>
<keyword evidence="3 6" id="KW-0808">Transferase</keyword>
<dbReference type="InterPro" id="IPR029063">
    <property type="entry name" value="SAM-dependent_MTases_sf"/>
</dbReference>
<organism evidence="8 9">
    <name type="scientific">Deinococcus petrolearius</name>
    <dbReference type="NCBI Taxonomy" id="1751295"/>
    <lineage>
        <taxon>Bacteria</taxon>
        <taxon>Thermotogati</taxon>
        <taxon>Deinococcota</taxon>
        <taxon>Deinococci</taxon>
        <taxon>Deinococcales</taxon>
        <taxon>Deinococcaceae</taxon>
        <taxon>Deinococcus</taxon>
    </lineage>
</organism>
<keyword evidence="2 6" id="KW-0489">Methyltransferase</keyword>
<dbReference type="EMBL" id="JBHSOH010000016">
    <property type="protein sequence ID" value="MFC5849232.1"/>
    <property type="molecule type" value="Genomic_DNA"/>
</dbReference>
<sequence length="813" mass="91694">MTSHMGSFRERIKAYLEQENLTVEQAARQIGVPASALRRHLDDGYIRSDSEARYRLWMEGQQAQSPSRPPPPLDVTRPTTRKAGPRDVALFDITEWRPERALNVVDVFSGAGGLSLGFDLTGGGAVFSTVMALDINESMVRVFNNNHVQELGSRYKVARRVDMSDFFNEAEVLTFYLDHYAELRQDTALRESLRNLAGIGVDGFMRQIARIDHQFLESLAQIRRSEPYIQAWNTFDTSALAQTSVIGFHDVLKLPMTGRGNPVLKDLLWSSGLHHLTESKSEEVYIPSVSTDLQEDVRARLVQLWHLEMNRLTGSSTGNGKGQLASAARKIGSFLAFINSDVHLQIQEAWLNWRTARDSLRIHTFGNEEVWGQLQELYTSERKVAVVVGGPPCQGFSRIGRGKIRSLRDQSVHVQYDAQAGDRRNYLMRQYVLFIGALAPDIFVFENVRHFQAKVKTPEGTFSAPEVLGQSIEEISHNGVRYEVARRILDATRHCIPQTRERFFMVGVAERVRTPDAPAHLAKWLLQLPEREVVVLRPALEGLPEPFYASVPRSGKGIEETIHTTLEPRQGNQSEDIFINWLRQPLPAGWPEDGRSADLIDAHHARIPRQDDQQFFKLMGPGTRWMDYRSDNSDTLKALQVTLDTLLTVLSNDKSRLPVELATLDVKHIEELRTAVDGSLSLRLLLENIKPAPGELRHHLAGGKYLSKRESQHGDWLARMSADQPSKTMMSHMGKDTYAFVHPWRPRTISVREAARIQTFPDWYRFGSVGLVDAFTIVGNAVPPLLSSQLALRVAQILALDARALADQYALLT</sequence>
<feature type="region of interest" description="Disordered" evidence="7">
    <location>
        <begin position="59"/>
        <end position="81"/>
    </location>
</feature>
<dbReference type="Pfam" id="PF00145">
    <property type="entry name" value="DNA_methylase"/>
    <property type="match status" value="3"/>
</dbReference>